<dbReference type="InterPro" id="IPR008011">
    <property type="entry name" value="Complex1_LYR_dom"/>
</dbReference>
<dbReference type="GO" id="GO:0034551">
    <property type="term" value="P:mitochondrial respiratory chain complex III assembly"/>
    <property type="evidence" value="ECO:0007669"/>
    <property type="project" value="InterPro"/>
</dbReference>
<evidence type="ECO:0000256" key="1">
    <source>
        <dbReference type="ARBA" id="ARBA00004305"/>
    </source>
</evidence>
<dbReference type="InterPro" id="IPR050435">
    <property type="entry name" value="MZM1/LYRM7"/>
</dbReference>
<dbReference type="Pfam" id="PF05347">
    <property type="entry name" value="Complex1_LYR"/>
    <property type="match status" value="1"/>
</dbReference>
<evidence type="ECO:0000313" key="5">
    <source>
        <dbReference type="EMBL" id="KDO21367.1"/>
    </source>
</evidence>
<name>A0A067C3I0_SAPPC</name>
<dbReference type="GO" id="GO:0044183">
    <property type="term" value="F:protein folding chaperone"/>
    <property type="evidence" value="ECO:0007669"/>
    <property type="project" value="TreeGrafter"/>
</dbReference>
<dbReference type="PANTHER" id="PTHR46749">
    <property type="entry name" value="COMPLEX III ASSEMBLY FACTOR LYRM7"/>
    <property type="match status" value="1"/>
</dbReference>
<evidence type="ECO:0000313" key="6">
    <source>
        <dbReference type="Proteomes" id="UP000030745"/>
    </source>
</evidence>
<protein>
    <recommendedName>
        <fullName evidence="4">Complex 1 LYR protein domain-containing protein</fullName>
    </recommendedName>
</protein>
<evidence type="ECO:0000256" key="3">
    <source>
        <dbReference type="ARBA" id="ARBA00023186"/>
    </source>
</evidence>
<gene>
    <name evidence="5" type="ORF">SPRG_13680</name>
</gene>
<keyword evidence="3" id="KW-0143">Chaperone</keyword>
<keyword evidence="6" id="KW-1185">Reference proteome</keyword>
<dbReference type="OMA" id="LHHIVQG"/>
<dbReference type="KEGG" id="spar:SPRG_13680"/>
<dbReference type="EMBL" id="KK583289">
    <property type="protein sequence ID" value="KDO21367.1"/>
    <property type="molecule type" value="Genomic_DNA"/>
</dbReference>
<dbReference type="GeneID" id="24135544"/>
<evidence type="ECO:0000256" key="2">
    <source>
        <dbReference type="ARBA" id="ARBA00023128"/>
    </source>
</evidence>
<dbReference type="AlphaFoldDB" id="A0A067C3I0"/>
<dbReference type="OrthoDB" id="529194at2759"/>
<proteinExistence type="predicted"/>
<dbReference type="RefSeq" id="XP_012207923.1">
    <property type="nucleotide sequence ID" value="XM_012352533.1"/>
</dbReference>
<comment type="subcellular location">
    <subcellularLocation>
        <location evidence="1">Mitochondrion matrix</location>
    </subcellularLocation>
</comment>
<organism evidence="5 6">
    <name type="scientific">Saprolegnia parasitica (strain CBS 223.65)</name>
    <dbReference type="NCBI Taxonomy" id="695850"/>
    <lineage>
        <taxon>Eukaryota</taxon>
        <taxon>Sar</taxon>
        <taxon>Stramenopiles</taxon>
        <taxon>Oomycota</taxon>
        <taxon>Saprolegniomycetes</taxon>
        <taxon>Saprolegniales</taxon>
        <taxon>Saprolegniaceae</taxon>
        <taxon>Saprolegnia</taxon>
    </lineage>
</organism>
<dbReference type="PANTHER" id="PTHR46749:SF1">
    <property type="entry name" value="COMPLEX III ASSEMBLY FACTOR LYRM7"/>
    <property type="match status" value="1"/>
</dbReference>
<dbReference type="Proteomes" id="UP000030745">
    <property type="component" value="Unassembled WGS sequence"/>
</dbReference>
<sequence length="123" mass="13544">MSLRSQALWGYRRLVRASEKAFVGDVYAITEARKAIRANFAENRAETDAETIQAMVKGIDEAESMLLFNIVQGKKNESGSFAVKLTDPQKSKMRKDEELTAVTPTTVKTPEVTRSCATGDCPA</sequence>
<dbReference type="InterPro" id="IPR045298">
    <property type="entry name" value="Complex1_LYR_LYRM7"/>
</dbReference>
<evidence type="ECO:0000259" key="4">
    <source>
        <dbReference type="Pfam" id="PF05347"/>
    </source>
</evidence>
<dbReference type="GO" id="GO:0005759">
    <property type="term" value="C:mitochondrial matrix"/>
    <property type="evidence" value="ECO:0007669"/>
    <property type="project" value="UniProtKB-SubCell"/>
</dbReference>
<accession>A0A067C3I0</accession>
<keyword evidence="2" id="KW-0496">Mitochondrion</keyword>
<dbReference type="VEuPathDB" id="FungiDB:SPRG_13680"/>
<feature type="domain" description="Complex 1 LYR protein" evidence="4">
    <location>
        <begin position="6"/>
        <end position="57"/>
    </location>
</feature>
<dbReference type="CDD" id="cd20267">
    <property type="entry name" value="Complex1_LYR_LYRM7"/>
    <property type="match status" value="1"/>
</dbReference>
<reference evidence="5 6" key="1">
    <citation type="journal article" date="2013" name="PLoS Genet.">
        <title>Distinctive expansion of potential virulence genes in the genome of the oomycete fish pathogen Saprolegnia parasitica.</title>
        <authorList>
            <person name="Jiang R.H."/>
            <person name="de Bruijn I."/>
            <person name="Haas B.J."/>
            <person name="Belmonte R."/>
            <person name="Lobach L."/>
            <person name="Christie J."/>
            <person name="van den Ackerveken G."/>
            <person name="Bottin A."/>
            <person name="Bulone V."/>
            <person name="Diaz-Moreno S.M."/>
            <person name="Dumas B."/>
            <person name="Fan L."/>
            <person name="Gaulin E."/>
            <person name="Govers F."/>
            <person name="Grenville-Briggs L.J."/>
            <person name="Horner N.R."/>
            <person name="Levin J.Z."/>
            <person name="Mammella M."/>
            <person name="Meijer H.J."/>
            <person name="Morris P."/>
            <person name="Nusbaum C."/>
            <person name="Oome S."/>
            <person name="Phillips A.J."/>
            <person name="van Rooyen D."/>
            <person name="Rzeszutek E."/>
            <person name="Saraiva M."/>
            <person name="Secombes C.J."/>
            <person name="Seidl M.F."/>
            <person name="Snel B."/>
            <person name="Stassen J.H."/>
            <person name="Sykes S."/>
            <person name="Tripathy S."/>
            <person name="van den Berg H."/>
            <person name="Vega-Arreguin J.C."/>
            <person name="Wawra S."/>
            <person name="Young S.K."/>
            <person name="Zeng Q."/>
            <person name="Dieguez-Uribeondo J."/>
            <person name="Russ C."/>
            <person name="Tyler B.M."/>
            <person name="van West P."/>
        </authorList>
    </citation>
    <scope>NUCLEOTIDE SEQUENCE [LARGE SCALE GENOMIC DNA]</scope>
    <source>
        <strain evidence="5 6">CBS 223.65</strain>
    </source>
</reference>
<dbReference type="STRING" id="695850.A0A067C3I0"/>